<keyword evidence="3 4" id="KW-0732">Signal</keyword>
<protein>
    <submittedName>
        <fullName evidence="6">Ribose transport system substrate-binding protein</fullName>
    </submittedName>
</protein>
<dbReference type="EMBL" id="FQUP01000003">
    <property type="protein sequence ID" value="SHG00347.1"/>
    <property type="molecule type" value="Genomic_DNA"/>
</dbReference>
<feature type="chain" id="PRO_5012341323" evidence="4">
    <location>
        <begin position="25"/>
        <end position="365"/>
    </location>
</feature>
<reference evidence="6 7" key="1">
    <citation type="submission" date="2016-11" db="EMBL/GenBank/DDBJ databases">
        <authorList>
            <person name="Jaros S."/>
            <person name="Januszkiewicz K."/>
            <person name="Wedrychowicz H."/>
        </authorList>
    </citation>
    <scope>NUCLEOTIDE SEQUENCE [LARGE SCALE GENOMIC DNA]</scope>
    <source>
        <strain evidence="6 7">DSM 19436</strain>
    </source>
</reference>
<feature type="signal peptide" evidence="4">
    <location>
        <begin position="1"/>
        <end position="24"/>
    </location>
</feature>
<dbReference type="PANTHER" id="PTHR46847:SF1">
    <property type="entry name" value="D-ALLOSE-BINDING PERIPLASMIC PROTEIN-RELATED"/>
    <property type="match status" value="1"/>
</dbReference>
<evidence type="ECO:0000259" key="5">
    <source>
        <dbReference type="Pfam" id="PF13407"/>
    </source>
</evidence>
<feature type="domain" description="Periplasmic binding protein" evidence="5">
    <location>
        <begin position="66"/>
        <end position="319"/>
    </location>
</feature>
<dbReference type="InterPro" id="IPR028082">
    <property type="entry name" value="Peripla_BP_I"/>
</dbReference>
<dbReference type="PANTHER" id="PTHR46847">
    <property type="entry name" value="D-ALLOSE-BINDING PERIPLASMIC PROTEIN-RELATED"/>
    <property type="match status" value="1"/>
</dbReference>
<dbReference type="Pfam" id="PF13407">
    <property type="entry name" value="Peripla_BP_4"/>
    <property type="match status" value="1"/>
</dbReference>
<dbReference type="STRING" id="1122133.SAMN02745157_3328"/>
<name>A0A1M5G9B1_9HYPH</name>
<comment type="subcellular location">
    <subcellularLocation>
        <location evidence="1">Cell envelope</location>
    </subcellularLocation>
</comment>
<keyword evidence="7" id="KW-1185">Reference proteome</keyword>
<dbReference type="Proteomes" id="UP000184485">
    <property type="component" value="Unassembled WGS sequence"/>
</dbReference>
<evidence type="ECO:0000256" key="3">
    <source>
        <dbReference type="ARBA" id="ARBA00022729"/>
    </source>
</evidence>
<gene>
    <name evidence="6" type="ORF">SAMN02745157_3328</name>
</gene>
<evidence type="ECO:0000256" key="4">
    <source>
        <dbReference type="SAM" id="SignalP"/>
    </source>
</evidence>
<proteinExistence type="inferred from homology"/>
<sequence length="365" mass="38393">MSGNSIKLAGAAFAIGLMMNGAHAEDAPAKAAADLAKYTAIPTFEAAGEAFDAKACMAGKSILSIPGSSSVPFLATINASMARIAKDVGFKFQIWENQGQPTQWVQGVEFGVSNKFNLIDLLAGADPRSLVPQIKAARDAGVAVTASHVTGFEQDVPGGVTAAIPIDYKQAGKLLAEWTISKTAGKTNALVLVTNEVLSTDSMVAGLKEAFADCPDCTYKIVNVSIPDWASKIQPNVQSAVIADPGINYVIPIYDSMSQFVVPALTITGASDRVKIATFNGTPFVLDMIQKGQVEMDVGENLDWIAYGLLDAQMRLLCGLAPVKDPKIPFFIFDASNAATAGTPAESSKGYGDAYLAGYKALWKL</sequence>
<dbReference type="InterPro" id="IPR025997">
    <property type="entry name" value="SBP_2_dom"/>
</dbReference>
<accession>A0A1M5G9B1</accession>
<evidence type="ECO:0000256" key="1">
    <source>
        <dbReference type="ARBA" id="ARBA00004196"/>
    </source>
</evidence>
<evidence type="ECO:0000256" key="2">
    <source>
        <dbReference type="ARBA" id="ARBA00007639"/>
    </source>
</evidence>
<comment type="similarity">
    <text evidence="2">Belongs to the bacterial solute-binding protein 2 family.</text>
</comment>
<evidence type="ECO:0000313" key="6">
    <source>
        <dbReference type="EMBL" id="SHG00347.1"/>
    </source>
</evidence>
<dbReference type="SUPFAM" id="SSF53822">
    <property type="entry name" value="Periplasmic binding protein-like I"/>
    <property type="match status" value="1"/>
</dbReference>
<dbReference type="AlphaFoldDB" id="A0A1M5G9B1"/>
<dbReference type="GO" id="GO:0030246">
    <property type="term" value="F:carbohydrate binding"/>
    <property type="evidence" value="ECO:0007669"/>
    <property type="project" value="UniProtKB-ARBA"/>
</dbReference>
<dbReference type="Gene3D" id="3.40.50.2300">
    <property type="match status" value="2"/>
</dbReference>
<organism evidence="6 7">
    <name type="scientific">Kaistia soli DSM 19436</name>
    <dbReference type="NCBI Taxonomy" id="1122133"/>
    <lineage>
        <taxon>Bacteria</taxon>
        <taxon>Pseudomonadati</taxon>
        <taxon>Pseudomonadota</taxon>
        <taxon>Alphaproteobacteria</taxon>
        <taxon>Hyphomicrobiales</taxon>
        <taxon>Kaistiaceae</taxon>
        <taxon>Kaistia</taxon>
    </lineage>
</organism>
<dbReference type="GO" id="GO:0030313">
    <property type="term" value="C:cell envelope"/>
    <property type="evidence" value="ECO:0007669"/>
    <property type="project" value="UniProtKB-SubCell"/>
</dbReference>
<evidence type="ECO:0000313" key="7">
    <source>
        <dbReference type="Proteomes" id="UP000184485"/>
    </source>
</evidence>